<name>A0A5C3EUI4_9BASI</name>
<gene>
    <name evidence="4" type="ORF">PSFLO_00677</name>
</gene>
<dbReference type="PANTHER" id="PTHR28627">
    <property type="entry name" value="CYTOCHROME C OXIDASE ASSEMBLY FACTOR 5"/>
    <property type="match status" value="1"/>
</dbReference>
<dbReference type="PANTHER" id="PTHR28627:SF1">
    <property type="entry name" value="CYTOCHROME C OXIDASE ASSEMBLY FACTOR 5"/>
    <property type="match status" value="1"/>
</dbReference>
<comment type="similarity">
    <text evidence="1">Belongs to the PET191 family.</text>
</comment>
<evidence type="ECO:0000313" key="5">
    <source>
        <dbReference type="Proteomes" id="UP000323386"/>
    </source>
</evidence>
<feature type="compositionally biased region" description="Polar residues" evidence="3">
    <location>
        <begin position="74"/>
        <end position="91"/>
    </location>
</feature>
<evidence type="ECO:0000313" key="4">
    <source>
        <dbReference type="EMBL" id="SPO35206.1"/>
    </source>
</evidence>
<dbReference type="OrthoDB" id="282149at2759"/>
<dbReference type="EMBL" id="OOIP01000001">
    <property type="protein sequence ID" value="SPO35206.1"/>
    <property type="molecule type" value="Genomic_DNA"/>
</dbReference>
<feature type="region of interest" description="Disordered" evidence="3">
    <location>
        <begin position="65"/>
        <end position="91"/>
    </location>
</feature>
<keyword evidence="2" id="KW-1015">Disulfide bond</keyword>
<dbReference type="InterPro" id="IPR018793">
    <property type="entry name" value="Cyt_c_oxidase_assmbl_Pet191"/>
</dbReference>
<keyword evidence="5" id="KW-1185">Reference proteome</keyword>
<dbReference type="AlphaFoldDB" id="A0A5C3EUI4"/>
<proteinExistence type="inferred from homology"/>
<protein>
    <submittedName>
        <fullName evidence="4">Related to PET191 - involved in assembly of cytochrome oxidase</fullName>
    </submittedName>
</protein>
<reference evidence="4 5" key="1">
    <citation type="submission" date="2018-03" db="EMBL/GenBank/DDBJ databases">
        <authorList>
            <person name="Guldener U."/>
        </authorList>
    </citation>
    <scope>NUCLEOTIDE SEQUENCE [LARGE SCALE GENOMIC DNA]</scope>
    <source>
        <strain evidence="4 5">DAOM196992</strain>
    </source>
</reference>
<evidence type="ECO:0000256" key="3">
    <source>
        <dbReference type="SAM" id="MobiDB-lite"/>
    </source>
</evidence>
<organism evidence="4 5">
    <name type="scientific">Pseudozyma flocculosa</name>
    <dbReference type="NCBI Taxonomy" id="84751"/>
    <lineage>
        <taxon>Eukaryota</taxon>
        <taxon>Fungi</taxon>
        <taxon>Dikarya</taxon>
        <taxon>Basidiomycota</taxon>
        <taxon>Ustilaginomycotina</taxon>
        <taxon>Ustilaginomycetes</taxon>
        <taxon>Ustilaginales</taxon>
        <taxon>Ustilaginaceae</taxon>
        <taxon>Pseudozyma</taxon>
    </lineage>
</organism>
<evidence type="ECO:0000256" key="2">
    <source>
        <dbReference type="ARBA" id="ARBA00023157"/>
    </source>
</evidence>
<accession>A0A5C3EUI4</accession>
<dbReference type="GO" id="GO:0033617">
    <property type="term" value="P:mitochondrial respiratory chain complex IV assembly"/>
    <property type="evidence" value="ECO:0007669"/>
    <property type="project" value="TreeGrafter"/>
</dbReference>
<dbReference type="Pfam" id="PF10203">
    <property type="entry name" value="Pet191_N"/>
    <property type="match status" value="1"/>
</dbReference>
<evidence type="ECO:0000256" key="1">
    <source>
        <dbReference type="ARBA" id="ARBA00007785"/>
    </source>
</evidence>
<sequence length="91" mass="10004">MVGSCQHIRQDLAACVLKTDCFLVDKRSAQDCLQHHMAELPIECQHLYKSFVECRRGMLDMRKRFRGNAPPAASGNTPPGGTSTVESGVAE</sequence>
<dbReference type="GO" id="GO:0005739">
    <property type="term" value="C:mitochondrion"/>
    <property type="evidence" value="ECO:0007669"/>
    <property type="project" value="TreeGrafter"/>
</dbReference>
<dbReference type="Proteomes" id="UP000323386">
    <property type="component" value="Unassembled WGS sequence"/>
</dbReference>